<keyword evidence="2 6" id="KW-0479">Metal-binding</keyword>
<dbReference type="AlphaFoldDB" id="A0AAD4RZC2"/>
<dbReference type="Pfam" id="PF26175">
    <property type="entry name" value="HTH_FAR1"/>
    <property type="match status" value="1"/>
</dbReference>
<keyword evidence="6" id="KW-0539">Nucleus</keyword>
<dbReference type="Pfam" id="PF10551">
    <property type="entry name" value="MULE"/>
    <property type="match status" value="1"/>
</dbReference>
<dbReference type="InterPro" id="IPR058778">
    <property type="entry name" value="HTH_FAR1-11-like"/>
</dbReference>
<dbReference type="GO" id="GO:0008270">
    <property type="term" value="F:zinc ion binding"/>
    <property type="evidence" value="ECO:0007669"/>
    <property type="project" value="UniProtKB-UniRule"/>
</dbReference>
<keyword evidence="9" id="KW-1185">Reference proteome</keyword>
<protein>
    <recommendedName>
        <fullName evidence="6">Protein FAR1-RELATED SEQUENCE</fullName>
    </recommendedName>
</protein>
<dbReference type="SMART" id="SM00575">
    <property type="entry name" value="ZnF_PMZ"/>
    <property type="match status" value="1"/>
</dbReference>
<dbReference type="EMBL" id="JAJJMB010016199">
    <property type="protein sequence ID" value="KAI3848735.1"/>
    <property type="molecule type" value="Genomic_DNA"/>
</dbReference>
<evidence type="ECO:0000256" key="4">
    <source>
        <dbReference type="ARBA" id="ARBA00022833"/>
    </source>
</evidence>
<dbReference type="Pfam" id="PF03101">
    <property type="entry name" value="FAR1"/>
    <property type="match status" value="1"/>
</dbReference>
<sequence length="729" mass="83938">QHRPETRPVFFFRGNKMTSSKSPNGINCWIRRQHCPCGEQKCYIRLEEEKNEEILSDFSNVNLAPPYIGQKFRTDDDAFEYYTNFAKKNGFAIRRESSKSSVDVGVYIRLLVCYRSGSLRIRRSAKPDSQRGRKSSACGCMARMYIVKEVFGGIPQWCVKKFSNSHNHELLQDDQVHLLPAYRKIPDVYQERILSLSRYGCSVSHIMKVMQSERGKESGQLPFLDRDVRNFLQSSKKIDRENDLSELLNMCKAAKVKDLNFLYDFTMDDNAKVSSIAWSYGDSFRSYKVFGDLVVCDATYHEITYDRLLVVWMGVDNHGKTILFGCALLRDETSRSFKWALQAFLRFMQGRFPPVIVTDVDLGLKEAISSVLPNTKHVFGLWHIVSKLPSWFSYPLGPRYDEFKSEFDRLYSLVSRKDFESQWNQMLTHFGLVSNKHVSLLFSHRTSWALPYVRGYFLAQMTRTDFSKSIDAFLKGILGAQTSLESFFEQVGIAANNVRQREEKETEQILIKTSMPIEEHASSILTPYAFRFLQTEVVLSMQCAAFETSNGVYLVRHHKNVDEGCLVSWIPKDEKVNCSCKEFEVSGVLCRHALKVLALKNYFHVPEKYLPFRWRCESSILEAISEDWSQTCHSLTSTLYSESSITKERVSYVHEELSRVLNYVKTMPANDGVPLSLECQHMNTVVDDDSSCSGCTSTGNPFQSATDEQPLKKTTVREKKKKNYFVPLM</sequence>
<dbReference type="PANTHER" id="PTHR31669:SF174">
    <property type="entry name" value="PROTEIN FAR1-RELATED SEQUENCE 10-RELATED"/>
    <property type="match status" value="1"/>
</dbReference>
<comment type="function">
    <text evidence="6">Putative transcription activator involved in regulating light control of development.</text>
</comment>
<evidence type="ECO:0000256" key="5">
    <source>
        <dbReference type="PROSITE-ProRule" id="PRU00325"/>
    </source>
</evidence>
<dbReference type="InterPro" id="IPR006564">
    <property type="entry name" value="Znf_PMZ"/>
</dbReference>
<evidence type="ECO:0000313" key="9">
    <source>
        <dbReference type="Proteomes" id="UP001202328"/>
    </source>
</evidence>
<feature type="domain" description="SWIM-type" evidence="7">
    <location>
        <begin position="553"/>
        <end position="601"/>
    </location>
</feature>
<dbReference type="InterPro" id="IPR004330">
    <property type="entry name" value="FAR1_DNA_bnd_dom"/>
</dbReference>
<dbReference type="PANTHER" id="PTHR31669">
    <property type="entry name" value="PROTEIN FAR1-RELATED SEQUENCE 10-RELATED"/>
    <property type="match status" value="1"/>
</dbReference>
<proteinExistence type="inferred from homology"/>
<keyword evidence="4 6" id="KW-0862">Zinc</keyword>
<comment type="subcellular location">
    <subcellularLocation>
        <location evidence="6">Nucleus</location>
    </subcellularLocation>
</comment>
<evidence type="ECO:0000259" key="7">
    <source>
        <dbReference type="PROSITE" id="PS50966"/>
    </source>
</evidence>
<organism evidence="8 9">
    <name type="scientific">Papaver atlanticum</name>
    <dbReference type="NCBI Taxonomy" id="357466"/>
    <lineage>
        <taxon>Eukaryota</taxon>
        <taxon>Viridiplantae</taxon>
        <taxon>Streptophyta</taxon>
        <taxon>Embryophyta</taxon>
        <taxon>Tracheophyta</taxon>
        <taxon>Spermatophyta</taxon>
        <taxon>Magnoliopsida</taxon>
        <taxon>Ranunculales</taxon>
        <taxon>Papaveraceae</taxon>
        <taxon>Papaveroideae</taxon>
        <taxon>Papaver</taxon>
    </lineage>
</organism>
<feature type="non-terminal residue" evidence="8">
    <location>
        <position position="729"/>
    </location>
</feature>
<comment type="similarity">
    <text evidence="1 6">Belongs to the FHY3/FAR1 family.</text>
</comment>
<dbReference type="InterPro" id="IPR031052">
    <property type="entry name" value="FHY3/FAR1"/>
</dbReference>
<accession>A0AAD4RZC2</accession>
<evidence type="ECO:0000256" key="2">
    <source>
        <dbReference type="ARBA" id="ARBA00022723"/>
    </source>
</evidence>
<dbReference type="Proteomes" id="UP001202328">
    <property type="component" value="Unassembled WGS sequence"/>
</dbReference>
<dbReference type="InterPro" id="IPR018289">
    <property type="entry name" value="MULE_transposase_dom"/>
</dbReference>
<name>A0AAD4RZC2_9MAGN</name>
<evidence type="ECO:0000256" key="6">
    <source>
        <dbReference type="RuleBase" id="RU367018"/>
    </source>
</evidence>
<gene>
    <name evidence="8" type="ORF">MKW98_012446</name>
</gene>
<dbReference type="Pfam" id="PF04434">
    <property type="entry name" value="SWIM"/>
    <property type="match status" value="1"/>
</dbReference>
<dbReference type="PROSITE" id="PS50966">
    <property type="entry name" value="ZF_SWIM"/>
    <property type="match status" value="1"/>
</dbReference>
<evidence type="ECO:0000256" key="3">
    <source>
        <dbReference type="ARBA" id="ARBA00022771"/>
    </source>
</evidence>
<dbReference type="GO" id="GO:0005634">
    <property type="term" value="C:nucleus"/>
    <property type="evidence" value="ECO:0007669"/>
    <property type="project" value="UniProtKB-SubCell"/>
</dbReference>
<dbReference type="InterPro" id="IPR007527">
    <property type="entry name" value="Znf_SWIM"/>
</dbReference>
<evidence type="ECO:0000256" key="1">
    <source>
        <dbReference type="ARBA" id="ARBA00005889"/>
    </source>
</evidence>
<keyword evidence="3 5" id="KW-0863">Zinc-finger</keyword>
<dbReference type="GO" id="GO:0006355">
    <property type="term" value="P:regulation of DNA-templated transcription"/>
    <property type="evidence" value="ECO:0007669"/>
    <property type="project" value="UniProtKB-UniRule"/>
</dbReference>
<evidence type="ECO:0000313" key="8">
    <source>
        <dbReference type="EMBL" id="KAI3848735.1"/>
    </source>
</evidence>
<reference evidence="8" key="1">
    <citation type="submission" date="2022-04" db="EMBL/GenBank/DDBJ databases">
        <title>A functionally conserved STORR gene fusion in Papaver species that diverged 16.8 million years ago.</title>
        <authorList>
            <person name="Catania T."/>
        </authorList>
    </citation>
    <scope>NUCLEOTIDE SEQUENCE</scope>
    <source>
        <strain evidence="8">S-188037</strain>
    </source>
</reference>
<comment type="caution">
    <text evidence="8">The sequence shown here is derived from an EMBL/GenBank/DDBJ whole genome shotgun (WGS) entry which is preliminary data.</text>
</comment>